<keyword evidence="2" id="KW-0012">Acyltransferase</keyword>
<keyword evidence="5" id="KW-1185">Reference proteome</keyword>
<name>A0ABX1H9V8_9ACTN</name>
<dbReference type="Gene3D" id="3.40.630.30">
    <property type="match status" value="1"/>
</dbReference>
<dbReference type="Pfam" id="PF00583">
    <property type="entry name" value="Acetyltransf_1"/>
    <property type="match status" value="1"/>
</dbReference>
<dbReference type="SUPFAM" id="SSF55729">
    <property type="entry name" value="Acyl-CoA N-acyltransferases (Nat)"/>
    <property type="match status" value="1"/>
</dbReference>
<comment type="caution">
    <text evidence="4">The sequence shown here is derived from an EMBL/GenBank/DDBJ whole genome shotgun (WGS) entry which is preliminary data.</text>
</comment>
<evidence type="ECO:0000259" key="3">
    <source>
        <dbReference type="PROSITE" id="PS51186"/>
    </source>
</evidence>
<dbReference type="CDD" id="cd04301">
    <property type="entry name" value="NAT_SF"/>
    <property type="match status" value="1"/>
</dbReference>
<accession>A0ABX1H9V8</accession>
<evidence type="ECO:0000256" key="2">
    <source>
        <dbReference type="ARBA" id="ARBA00023315"/>
    </source>
</evidence>
<dbReference type="InterPro" id="IPR050832">
    <property type="entry name" value="Bact_Acetyltransf"/>
</dbReference>
<dbReference type="PROSITE" id="PS51186">
    <property type="entry name" value="GNAT"/>
    <property type="match status" value="1"/>
</dbReference>
<evidence type="ECO:0000313" key="4">
    <source>
        <dbReference type="EMBL" id="NKI43786.1"/>
    </source>
</evidence>
<dbReference type="PANTHER" id="PTHR43877">
    <property type="entry name" value="AMINOALKYLPHOSPHONATE N-ACETYLTRANSFERASE-RELATED-RELATED"/>
    <property type="match status" value="1"/>
</dbReference>
<sequence length="177" mass="19173">MDALVRPMTDADCEAVGRLRTDGWRAAYAGLMPRAYLDALDPAEDAALRRRILAAAPPSVVDAVAEQAGEVRGWACWGPLREDAGPGSSEGSRDAELYALYVRPERIGTGLGHLLLSDCLERCAAAGYPRLRLWVVAGNTRARRFYEQAGFRPDGSEQTDPVGGEPVTEVRYGLRLG</sequence>
<proteinExistence type="predicted"/>
<reference evidence="4 5" key="1">
    <citation type="submission" date="2020-04" db="EMBL/GenBank/DDBJ databases">
        <title>Phylogenetic Diversity and Antibacterial Activity against Ralstonia solanacearum of Endophytic Actinomycete Isolated from Moss.</title>
        <authorList>
            <person name="Zhuang X."/>
        </authorList>
    </citation>
    <scope>NUCLEOTIDE SEQUENCE [LARGE SCALE GENOMIC DNA]</scope>
    <source>
        <strain evidence="4 5">LD120</strain>
    </source>
</reference>
<dbReference type="Proteomes" id="UP000772196">
    <property type="component" value="Unassembled WGS sequence"/>
</dbReference>
<organism evidence="4 5">
    <name type="scientific">Streptomyces physcomitrii</name>
    <dbReference type="NCBI Taxonomy" id="2724184"/>
    <lineage>
        <taxon>Bacteria</taxon>
        <taxon>Bacillati</taxon>
        <taxon>Actinomycetota</taxon>
        <taxon>Actinomycetes</taxon>
        <taxon>Kitasatosporales</taxon>
        <taxon>Streptomycetaceae</taxon>
        <taxon>Streptomyces</taxon>
    </lineage>
</organism>
<gene>
    <name evidence="4" type="ORF">HFV08_21545</name>
</gene>
<evidence type="ECO:0000256" key="1">
    <source>
        <dbReference type="ARBA" id="ARBA00022679"/>
    </source>
</evidence>
<dbReference type="InterPro" id="IPR016181">
    <property type="entry name" value="Acyl_CoA_acyltransferase"/>
</dbReference>
<keyword evidence="1" id="KW-0808">Transferase</keyword>
<dbReference type="EMBL" id="JAAWWP010000013">
    <property type="protein sequence ID" value="NKI43786.1"/>
    <property type="molecule type" value="Genomic_DNA"/>
</dbReference>
<dbReference type="RefSeq" id="WP_168541495.1">
    <property type="nucleotide sequence ID" value="NZ_JAAWWP010000013.1"/>
</dbReference>
<evidence type="ECO:0000313" key="5">
    <source>
        <dbReference type="Proteomes" id="UP000772196"/>
    </source>
</evidence>
<feature type="domain" description="N-acetyltransferase" evidence="3">
    <location>
        <begin position="3"/>
        <end position="177"/>
    </location>
</feature>
<dbReference type="InterPro" id="IPR000182">
    <property type="entry name" value="GNAT_dom"/>
</dbReference>
<protein>
    <submittedName>
        <fullName evidence="4">GNAT family N-acetyltransferase</fullName>
    </submittedName>
</protein>